<comment type="caution">
    <text evidence="2">The sequence shown here is derived from an EMBL/GenBank/DDBJ whole genome shotgun (WGS) entry which is preliminary data.</text>
</comment>
<dbReference type="AlphaFoldDB" id="A0A495SC37"/>
<reference evidence="2 3" key="1">
    <citation type="submission" date="2018-10" db="EMBL/GenBank/DDBJ databases">
        <title>Genomic Encyclopedia of Archaeal and Bacterial Type Strains, Phase II (KMG-II): from individual species to whole genera.</title>
        <authorList>
            <person name="Goeker M."/>
        </authorList>
    </citation>
    <scope>NUCLEOTIDE SEQUENCE [LARGE SCALE GENOMIC DNA]</scope>
    <source>
        <strain evidence="2 3">DSM 14219</strain>
    </source>
</reference>
<dbReference type="Proteomes" id="UP000272428">
    <property type="component" value="Unassembled WGS sequence"/>
</dbReference>
<protein>
    <submittedName>
        <fullName evidence="2">Putative membrane protein</fullName>
    </submittedName>
</protein>
<evidence type="ECO:0000256" key="1">
    <source>
        <dbReference type="SAM" id="Phobius"/>
    </source>
</evidence>
<proteinExistence type="predicted"/>
<dbReference type="PANTHER" id="PTHR36974">
    <property type="entry name" value="MEMBRANE PROTEIN-RELATED"/>
    <property type="match status" value="1"/>
</dbReference>
<organism evidence="2 3">
    <name type="scientific">Chryseobacterium defluvii</name>
    <dbReference type="NCBI Taxonomy" id="160396"/>
    <lineage>
        <taxon>Bacteria</taxon>
        <taxon>Pseudomonadati</taxon>
        <taxon>Bacteroidota</taxon>
        <taxon>Flavobacteriia</taxon>
        <taxon>Flavobacteriales</taxon>
        <taxon>Weeksellaceae</taxon>
        <taxon>Chryseobacterium group</taxon>
        <taxon>Chryseobacterium</taxon>
    </lineage>
</organism>
<feature type="transmembrane region" description="Helical" evidence="1">
    <location>
        <begin position="40"/>
        <end position="68"/>
    </location>
</feature>
<feature type="transmembrane region" description="Helical" evidence="1">
    <location>
        <begin position="74"/>
        <end position="91"/>
    </location>
</feature>
<evidence type="ECO:0000313" key="3">
    <source>
        <dbReference type="Proteomes" id="UP000272428"/>
    </source>
</evidence>
<name>A0A495SC37_9FLAO</name>
<feature type="transmembrane region" description="Helical" evidence="1">
    <location>
        <begin position="138"/>
        <end position="159"/>
    </location>
</feature>
<sequence>MVELCIKKMPEAILPIVLIISMIIFKLIRKEYEYALSARIAMALMLVATGIAHFVYSKGMTLMIPAFIPCREELVWVTGIFEIVLAVAILIPRFQKKAGWMLILFFVLILPANIYAAFEHVNMKTADFTGNGTSYLWYRIPLQLFFIVWVYFSCIRIPYKIKPVIDL</sequence>
<keyword evidence="1" id="KW-0472">Membrane</keyword>
<dbReference type="PANTHER" id="PTHR36974:SF1">
    <property type="entry name" value="DOXX FAMILY MEMBRANE PROTEIN"/>
    <property type="match status" value="1"/>
</dbReference>
<accession>A0A495SC37</accession>
<keyword evidence="1" id="KW-1133">Transmembrane helix</keyword>
<feature type="transmembrane region" description="Helical" evidence="1">
    <location>
        <begin position="12"/>
        <end position="28"/>
    </location>
</feature>
<gene>
    <name evidence="2" type="ORF">BCF58_1931</name>
</gene>
<feature type="transmembrane region" description="Helical" evidence="1">
    <location>
        <begin position="98"/>
        <end position="118"/>
    </location>
</feature>
<keyword evidence="1" id="KW-0812">Transmembrane</keyword>
<dbReference type="EMBL" id="RBXB01000002">
    <property type="protein sequence ID" value="RKS97798.1"/>
    <property type="molecule type" value="Genomic_DNA"/>
</dbReference>
<keyword evidence="3" id="KW-1185">Reference proteome</keyword>
<evidence type="ECO:0000313" key="2">
    <source>
        <dbReference type="EMBL" id="RKS97798.1"/>
    </source>
</evidence>